<dbReference type="AlphaFoldDB" id="A0A4Z2IB63"/>
<comment type="caution">
    <text evidence="1">The sequence shown here is derived from an EMBL/GenBank/DDBJ whole genome shotgun (WGS) entry which is preliminary data.</text>
</comment>
<accession>A0A4Z2IB63</accession>
<gene>
    <name evidence="1" type="ORF">EYF80_014993</name>
</gene>
<name>A0A4Z2IB63_9TELE</name>
<dbReference type="Proteomes" id="UP000314294">
    <property type="component" value="Unassembled WGS sequence"/>
</dbReference>
<organism evidence="1 2">
    <name type="scientific">Liparis tanakae</name>
    <name type="common">Tanaka's snailfish</name>
    <dbReference type="NCBI Taxonomy" id="230148"/>
    <lineage>
        <taxon>Eukaryota</taxon>
        <taxon>Metazoa</taxon>
        <taxon>Chordata</taxon>
        <taxon>Craniata</taxon>
        <taxon>Vertebrata</taxon>
        <taxon>Euteleostomi</taxon>
        <taxon>Actinopterygii</taxon>
        <taxon>Neopterygii</taxon>
        <taxon>Teleostei</taxon>
        <taxon>Neoteleostei</taxon>
        <taxon>Acanthomorphata</taxon>
        <taxon>Eupercaria</taxon>
        <taxon>Perciformes</taxon>
        <taxon>Cottioidei</taxon>
        <taxon>Cottales</taxon>
        <taxon>Liparidae</taxon>
        <taxon>Liparis</taxon>
    </lineage>
</organism>
<sequence length="99" mass="10661">MLSVCERMLGCGARGAAHLAQGVPLSPSNDPHHFRRSNSLRCLRDLFEAPSQAKCRRCLSGKEEVTLLTSFPEMRAADKPAGSAGRSECTRAAVCYPVA</sequence>
<protein>
    <submittedName>
        <fullName evidence="1">Uncharacterized protein</fullName>
    </submittedName>
</protein>
<reference evidence="1 2" key="1">
    <citation type="submission" date="2019-03" db="EMBL/GenBank/DDBJ databases">
        <title>First draft genome of Liparis tanakae, snailfish: a comprehensive survey of snailfish specific genes.</title>
        <authorList>
            <person name="Kim W."/>
            <person name="Song I."/>
            <person name="Jeong J.-H."/>
            <person name="Kim D."/>
            <person name="Kim S."/>
            <person name="Ryu S."/>
            <person name="Song J.Y."/>
            <person name="Lee S.K."/>
        </authorList>
    </citation>
    <scope>NUCLEOTIDE SEQUENCE [LARGE SCALE GENOMIC DNA]</scope>
    <source>
        <tissue evidence="1">Muscle</tissue>
    </source>
</reference>
<keyword evidence="2" id="KW-1185">Reference proteome</keyword>
<evidence type="ECO:0000313" key="2">
    <source>
        <dbReference type="Proteomes" id="UP000314294"/>
    </source>
</evidence>
<evidence type="ECO:0000313" key="1">
    <source>
        <dbReference type="EMBL" id="TNN74675.1"/>
    </source>
</evidence>
<proteinExistence type="predicted"/>
<dbReference type="EMBL" id="SRLO01000111">
    <property type="protein sequence ID" value="TNN74675.1"/>
    <property type="molecule type" value="Genomic_DNA"/>
</dbReference>